<dbReference type="PROSITE" id="PS50219">
    <property type="entry name" value="CNH"/>
    <property type="match status" value="1"/>
</dbReference>
<dbReference type="PANTHER" id="PTHR12894">
    <property type="entry name" value="CNH DOMAIN CONTAINING"/>
    <property type="match status" value="1"/>
</dbReference>
<dbReference type="EMBL" id="MU839000">
    <property type="protein sequence ID" value="KAK1770625.1"/>
    <property type="molecule type" value="Genomic_DNA"/>
</dbReference>
<feature type="compositionally biased region" description="Low complexity" evidence="5">
    <location>
        <begin position="261"/>
        <end position="279"/>
    </location>
</feature>
<evidence type="ECO:0000313" key="8">
    <source>
        <dbReference type="Proteomes" id="UP001244011"/>
    </source>
</evidence>
<organism evidence="7 8">
    <name type="scientific">Phialemonium atrogriseum</name>
    <dbReference type="NCBI Taxonomy" id="1093897"/>
    <lineage>
        <taxon>Eukaryota</taxon>
        <taxon>Fungi</taxon>
        <taxon>Dikarya</taxon>
        <taxon>Ascomycota</taxon>
        <taxon>Pezizomycotina</taxon>
        <taxon>Sordariomycetes</taxon>
        <taxon>Sordariomycetidae</taxon>
        <taxon>Cephalothecales</taxon>
        <taxon>Cephalothecaceae</taxon>
        <taxon>Phialemonium</taxon>
    </lineage>
</organism>
<reference evidence="7" key="1">
    <citation type="submission" date="2023-06" db="EMBL/GenBank/DDBJ databases">
        <title>Genome-scale phylogeny and comparative genomics of the fungal order Sordariales.</title>
        <authorList>
            <consortium name="Lawrence Berkeley National Laboratory"/>
            <person name="Hensen N."/>
            <person name="Bonometti L."/>
            <person name="Westerberg I."/>
            <person name="Brannstrom I.O."/>
            <person name="Guillou S."/>
            <person name="Cros-Aarteil S."/>
            <person name="Calhoun S."/>
            <person name="Haridas S."/>
            <person name="Kuo A."/>
            <person name="Mondo S."/>
            <person name="Pangilinan J."/>
            <person name="Riley R."/>
            <person name="Labutti K."/>
            <person name="Andreopoulos B."/>
            <person name="Lipzen A."/>
            <person name="Chen C."/>
            <person name="Yanf M."/>
            <person name="Daum C."/>
            <person name="Ng V."/>
            <person name="Clum A."/>
            <person name="Steindorff A."/>
            <person name="Ohm R."/>
            <person name="Martin F."/>
            <person name="Silar P."/>
            <person name="Natvig D."/>
            <person name="Lalanne C."/>
            <person name="Gautier V."/>
            <person name="Ament-Velasquez S.L."/>
            <person name="Kruys A."/>
            <person name="Hutchinson M.I."/>
            <person name="Powell A.J."/>
            <person name="Barry K."/>
            <person name="Miller A.N."/>
            <person name="Grigoriev I.V."/>
            <person name="Debuchy R."/>
            <person name="Gladieux P."/>
            <person name="Thoren M.H."/>
            <person name="Johannesson H."/>
        </authorList>
    </citation>
    <scope>NUCLEOTIDE SEQUENCE</scope>
    <source>
        <strain evidence="7">8032-3</strain>
    </source>
</reference>
<comment type="caution">
    <text evidence="7">The sequence shown here is derived from an EMBL/GenBank/DDBJ whole genome shotgun (WGS) entry which is preliminary data.</text>
</comment>
<dbReference type="GO" id="GO:0005737">
    <property type="term" value="C:cytoplasm"/>
    <property type="evidence" value="ECO:0007669"/>
    <property type="project" value="UniProtKB-SubCell"/>
</dbReference>
<dbReference type="GO" id="GO:0016020">
    <property type="term" value="C:membrane"/>
    <property type="evidence" value="ECO:0007669"/>
    <property type="project" value="TreeGrafter"/>
</dbReference>
<dbReference type="InterPro" id="IPR032914">
    <property type="entry name" value="Vam6/VPS39/TRAP1"/>
</dbReference>
<dbReference type="RefSeq" id="XP_060286838.1">
    <property type="nucleotide sequence ID" value="XM_060432381.1"/>
</dbReference>
<dbReference type="InterPro" id="IPR001180">
    <property type="entry name" value="CNH_dom"/>
</dbReference>
<dbReference type="GO" id="GO:0015031">
    <property type="term" value="P:protein transport"/>
    <property type="evidence" value="ECO:0007669"/>
    <property type="project" value="UniProtKB-KW"/>
</dbReference>
<evidence type="ECO:0000256" key="4">
    <source>
        <dbReference type="ARBA" id="ARBA00022927"/>
    </source>
</evidence>
<sequence length="1226" mass="134350">MATDTNSGEPSPTAKVHSSLETGPFVLRPLLEHVPLSADDAEDEVKINCVEYLERNLYVGTSASELLHFFQIPPDPADPPDQNGKPVFILASRLRPAYSESSSVPNGSRPGVQQILLLPSVGKACVLCNWTVTFYSLPELSPVFGTTQVKNCNWIGGLDLNEGPANNGPSGATILLSLNRRIQVVRIGEDARVIKKIDFAGSTLSVRRDSIACVADSRSYALLDVDRQLKIPLMSISSLDDSQPGGPLGQAQNIAGGPDGGLLRSASSAAHARRSPAPDAHGHTRSTSLGSFITGGIHKQDKKASEPEDPVFQESDPPAPSRSPALAEGGPSNPAADSDKPLPVPPSGSGALMAAQVGGGASAERTASPARPGPVFLKPHILSPTPEEFLLVTGVGPLDPGIGMFVNLDGDPTRPTIEFDRYPREIAVDGGSSDLSSSKPSLGEEEEGYVLASMARKFDDGLHHGLEIQRFDVNVGEGEPDKFWLEIKTGAPRDLDPSAPIGVRSLLSSDEMQFQEVADRLRQKRFSPFSNEAPETSATSLRRADSRTDLSIERLSKERELFDQALDSDDEPLVDEWEAVRNREEREYASRLAKTTSRLAVWVGNTIWWAIRNPLLLQLEVGLEAYDGGNGNFSRSPEERAELLAILGSIKGRDAKTELEFMTFRYIRQRAGILLFASFLQSQEAPFTESELRAMEEVLLEGGLDPRVALALIPPLRNEIVESRRGIWIYGGVKNTVESCIRADQSGESIQPLSSLGTEVLQFLRRFLTAWRGNKDFGSISDKSQVFRTVDAALLLVLLELDQSSPKGLTTKSGSVRSSLYDLVDSGVDCFDRAVDLLETYHRLYVLSRLYLSRKLSADVLGTWRRIIEGERDDGGELQDGEQRLRRHLSEVSNQALVQEYGVWLAARNPQLGVQVFADDKGRAPKFEPAQIIALLRDQAPDAVKYYLEYLVFSKGDTANINELITYYLDVVIDDLQSSETARETVAASYQAYRALRPPKPTYRQFLADNAPPDNEVWQSRLRLLQLLSGPHEYDSKAIRSRITTAFPGDSDDHAESQLLVPEAIILDGRERQHEDALRLLVHRLGDYDTAVSYCLRGGSSIYTAAGPGQGRRESTPGRETQTQLFAALLREFLALEDVSDRVEQTGALLQRFGGWFDVAEVLGLIPDGWSVDVAAGFLAAALRRLMRERHESMLARSLSSAENLRVNYDRVVKVDEKGPVVDAGS</sequence>
<evidence type="ECO:0000256" key="5">
    <source>
        <dbReference type="SAM" id="MobiDB-lite"/>
    </source>
</evidence>
<dbReference type="AlphaFoldDB" id="A0AAJ0FRY6"/>
<keyword evidence="4" id="KW-0653">Protein transport</keyword>
<protein>
    <recommendedName>
        <fullName evidence="6">CNH domain-containing protein</fullName>
    </recommendedName>
</protein>
<evidence type="ECO:0000259" key="6">
    <source>
        <dbReference type="PROSITE" id="PS50219"/>
    </source>
</evidence>
<proteinExistence type="predicted"/>
<keyword evidence="3" id="KW-0963">Cytoplasm</keyword>
<feature type="domain" description="CNH" evidence="6">
    <location>
        <begin position="44"/>
        <end position="481"/>
    </location>
</feature>
<keyword evidence="2" id="KW-0813">Transport</keyword>
<evidence type="ECO:0000313" key="7">
    <source>
        <dbReference type="EMBL" id="KAK1770625.1"/>
    </source>
</evidence>
<gene>
    <name evidence="7" type="ORF">QBC33DRAFT_609212</name>
</gene>
<dbReference type="Proteomes" id="UP001244011">
    <property type="component" value="Unassembled WGS sequence"/>
</dbReference>
<dbReference type="PANTHER" id="PTHR12894:SF27">
    <property type="entry name" value="TRANSFORMING GROWTH FACTOR-BETA RECEPTOR-ASSOCIATED PROTEIN 1"/>
    <property type="match status" value="1"/>
</dbReference>
<feature type="region of interest" description="Disordered" evidence="5">
    <location>
        <begin position="238"/>
        <end position="372"/>
    </location>
</feature>
<keyword evidence="8" id="KW-1185">Reference proteome</keyword>
<evidence type="ECO:0000256" key="2">
    <source>
        <dbReference type="ARBA" id="ARBA00022448"/>
    </source>
</evidence>
<dbReference type="GO" id="GO:0034058">
    <property type="term" value="P:endosomal vesicle fusion"/>
    <property type="evidence" value="ECO:0007669"/>
    <property type="project" value="TreeGrafter"/>
</dbReference>
<evidence type="ECO:0000256" key="3">
    <source>
        <dbReference type="ARBA" id="ARBA00022490"/>
    </source>
</evidence>
<comment type="subcellular location">
    <subcellularLocation>
        <location evidence="1">Cytoplasm</location>
    </subcellularLocation>
</comment>
<name>A0AAJ0FRY6_9PEZI</name>
<dbReference type="GO" id="GO:0006914">
    <property type="term" value="P:autophagy"/>
    <property type="evidence" value="ECO:0007669"/>
    <property type="project" value="TreeGrafter"/>
</dbReference>
<dbReference type="GeneID" id="85315568"/>
<evidence type="ECO:0000256" key="1">
    <source>
        <dbReference type="ARBA" id="ARBA00004496"/>
    </source>
</evidence>
<accession>A0AAJ0FRY6</accession>